<keyword evidence="1" id="KW-1133">Transmembrane helix</keyword>
<dbReference type="PANTHER" id="PTHR33406">
    <property type="entry name" value="MEMBRANE PROTEIN MJ1562-RELATED"/>
    <property type="match status" value="1"/>
</dbReference>
<dbReference type="GO" id="GO:0005886">
    <property type="term" value="C:plasma membrane"/>
    <property type="evidence" value="ECO:0007669"/>
    <property type="project" value="TreeGrafter"/>
</dbReference>
<feature type="transmembrane region" description="Helical" evidence="1">
    <location>
        <begin position="710"/>
        <end position="728"/>
    </location>
</feature>
<comment type="caution">
    <text evidence="2">The sequence shown here is derived from an EMBL/GenBank/DDBJ whole genome shotgun (WGS) entry which is preliminary data.</text>
</comment>
<protein>
    <submittedName>
        <fullName evidence="2">Acyl-sn-glycerol-3-phosphate acyltransferase</fullName>
    </submittedName>
</protein>
<dbReference type="InterPro" id="IPR050545">
    <property type="entry name" value="Mycobact_MmpL"/>
</dbReference>
<dbReference type="RefSeq" id="WP_131271190.1">
    <property type="nucleotide sequence ID" value="NZ_SJOA01000008.1"/>
</dbReference>
<dbReference type="Gene3D" id="1.20.1640.10">
    <property type="entry name" value="Multidrug efflux transporter AcrB transmembrane domain"/>
    <property type="match status" value="2"/>
</dbReference>
<keyword evidence="1" id="KW-0472">Membrane</keyword>
<keyword evidence="2" id="KW-0808">Transferase</keyword>
<dbReference type="SUPFAM" id="SSF82866">
    <property type="entry name" value="Multidrug efflux transporter AcrB transmembrane domain"/>
    <property type="match status" value="2"/>
</dbReference>
<feature type="transmembrane region" description="Helical" evidence="1">
    <location>
        <begin position="12"/>
        <end position="30"/>
    </location>
</feature>
<proteinExistence type="predicted"/>
<keyword evidence="1" id="KW-0812">Transmembrane</keyword>
<feature type="transmembrane region" description="Helical" evidence="1">
    <location>
        <begin position="424"/>
        <end position="444"/>
    </location>
</feature>
<dbReference type="AlphaFoldDB" id="A0A4R0EMK8"/>
<feature type="transmembrane region" description="Helical" evidence="1">
    <location>
        <begin position="680"/>
        <end position="698"/>
    </location>
</feature>
<dbReference type="EMBL" id="SJOA01000008">
    <property type="protein sequence ID" value="TCB59340.1"/>
    <property type="molecule type" value="Genomic_DNA"/>
</dbReference>
<reference evidence="2 3" key="1">
    <citation type="submission" date="2019-02" db="EMBL/GenBank/DDBJ databases">
        <title>High diversity of culturable Acinetobacter species in natural soil and water ecosystems.</title>
        <authorList>
            <person name="Radolfova-Krizova L."/>
            <person name="Nemec A."/>
        </authorList>
    </citation>
    <scope>NUCLEOTIDE SEQUENCE [LARGE SCALE GENOMIC DNA]</scope>
    <source>
        <strain evidence="2 3">ANC 4281</strain>
    </source>
</reference>
<feature type="transmembrane region" description="Helical" evidence="1">
    <location>
        <begin position="341"/>
        <end position="363"/>
    </location>
</feature>
<dbReference type="Proteomes" id="UP000291380">
    <property type="component" value="Unassembled WGS sequence"/>
</dbReference>
<dbReference type="OrthoDB" id="9780358at2"/>
<sequence length="782" mass="87523">MRFSNWQNKFTVLWLIVLSVLAITLGTAWLKKDIHLQTNIFALLPEATQDPRLERAQQYVSQQLNDKVFVVLNAKDDAALAQATTTFKQSVAKADLWQPLNAQLDSDKFAQVLYQHRAGLLTIDDQKLLEQQDYVSLTEQGLLQIMSPGMPVTAELLQQDPLLLFPRYAMGLSSLQSNPDIALEDGFATIRDDKGISRLLVLELKNSPYNIDYQQKTAIWIEQLDSQLRQMKVQPHWTGTLLFAQFGTTSAEKEISTIGLGSTLGIFLLVLFGFRSVRPMLTEMIAVGTGCLVAFAITHWVFGEIHLMTLVFGASLVGVCVDFSFYFMAMQSQHRHLNGFAVLKPLLPSLFMGLMTTLVAYIFLSFTPFPGFKQIAVFSMVGLAAAWITSVLLLPRLPPLNAEPAIRSLSFIGKARSFVQAKNSLRYGLIAVIAVVAGGSLMLLQSNDDIRNLQSMDQQLKQEDQYVRERFMQQQSSEYFVVHGKNAEELERNEQQLLQKLQVLQNEGALDTVQALGQWLPSEAQQQHNIQLLQAIPASALQDYAAALQLNPADVLAWQKQLDEQPLLHPAEMAQHPLAFLQMSLTERLVLLQNVHNVAALEQLNNQQVQLLRPVNQLSELFQQHRIQAQWLLLSALMTLAIGLGIIYGIKSILPLVLPVTLALMTTFAIQAWLGVEINLFSIMGTFLIIGIGVDYAIFYRHGHDHPQVVGMALFLCMMSTLLGFGLLSFSHTYAIHCFGLTVLLGVIFSFIYATLFTSSDAKHVVLQQYQPKELRDQGTVQ</sequence>
<keyword evidence="2" id="KW-0012">Acyltransferase</keyword>
<accession>A0A4R0EMK8</accession>
<organism evidence="2 3">
    <name type="scientific">Acinetobacter terrae</name>
    <dbReference type="NCBI Taxonomy" id="2731247"/>
    <lineage>
        <taxon>Bacteria</taxon>
        <taxon>Pseudomonadati</taxon>
        <taxon>Pseudomonadota</taxon>
        <taxon>Gammaproteobacteria</taxon>
        <taxon>Moraxellales</taxon>
        <taxon>Moraxellaceae</taxon>
        <taxon>Acinetobacter</taxon>
        <taxon>Acinetobacter Taxon 24</taxon>
    </lineage>
</organism>
<dbReference type="GO" id="GO:0016746">
    <property type="term" value="F:acyltransferase activity"/>
    <property type="evidence" value="ECO:0007669"/>
    <property type="project" value="UniProtKB-KW"/>
</dbReference>
<feature type="transmembrane region" description="Helical" evidence="1">
    <location>
        <begin position="308"/>
        <end position="329"/>
    </location>
</feature>
<feature type="transmembrane region" description="Helical" evidence="1">
    <location>
        <begin position="631"/>
        <end position="649"/>
    </location>
</feature>
<feature type="transmembrane region" description="Helical" evidence="1">
    <location>
        <begin position="734"/>
        <end position="754"/>
    </location>
</feature>
<evidence type="ECO:0000313" key="2">
    <source>
        <dbReference type="EMBL" id="TCB59340.1"/>
    </source>
</evidence>
<dbReference type="PANTHER" id="PTHR33406:SF13">
    <property type="entry name" value="MEMBRANE PROTEIN YDFJ"/>
    <property type="match status" value="1"/>
</dbReference>
<gene>
    <name evidence="2" type="ORF">E0H85_08250</name>
</gene>
<name>A0A4R0EMK8_9GAMM</name>
<feature type="transmembrane region" description="Helical" evidence="1">
    <location>
        <begin position="656"/>
        <end position="674"/>
    </location>
</feature>
<feature type="transmembrane region" description="Helical" evidence="1">
    <location>
        <begin position="255"/>
        <end position="274"/>
    </location>
</feature>
<feature type="transmembrane region" description="Helical" evidence="1">
    <location>
        <begin position="375"/>
        <end position="394"/>
    </location>
</feature>
<evidence type="ECO:0000313" key="3">
    <source>
        <dbReference type="Proteomes" id="UP000291380"/>
    </source>
</evidence>
<feature type="transmembrane region" description="Helical" evidence="1">
    <location>
        <begin position="281"/>
        <end position="302"/>
    </location>
</feature>
<evidence type="ECO:0000256" key="1">
    <source>
        <dbReference type="SAM" id="Phobius"/>
    </source>
</evidence>